<name>A0A1R3U2Z1_9HYPH</name>
<proteinExistence type="predicted"/>
<evidence type="ECO:0000256" key="1">
    <source>
        <dbReference type="SAM" id="MobiDB-lite"/>
    </source>
</evidence>
<organism evidence="2 3">
    <name type="scientific">Agrobacterium rosae</name>
    <dbReference type="NCBI Taxonomy" id="1972867"/>
    <lineage>
        <taxon>Bacteria</taxon>
        <taxon>Pseudomonadati</taxon>
        <taxon>Pseudomonadota</taxon>
        <taxon>Alphaproteobacteria</taxon>
        <taxon>Hyphomicrobiales</taxon>
        <taxon>Rhizobiaceae</taxon>
        <taxon>Rhizobium/Agrobacterium group</taxon>
        <taxon>Agrobacterium</taxon>
    </lineage>
</organism>
<sequence length="47" mass="4828">MSKKSKPGDGIFAQGAKGMSPGATDKQSAAFTIANLVSGVSKLMVWK</sequence>
<dbReference type="STRING" id="1907666.DSM25559_5163"/>
<evidence type="ECO:0000313" key="3">
    <source>
        <dbReference type="Proteomes" id="UP000187891"/>
    </source>
</evidence>
<feature type="region of interest" description="Disordered" evidence="1">
    <location>
        <begin position="1"/>
        <end position="24"/>
    </location>
</feature>
<gene>
    <name evidence="2" type="ORF">DSM25559_5163</name>
</gene>
<dbReference type="Proteomes" id="UP000187891">
    <property type="component" value="Unassembled WGS sequence"/>
</dbReference>
<evidence type="ECO:0000313" key="2">
    <source>
        <dbReference type="EMBL" id="SCX35809.1"/>
    </source>
</evidence>
<dbReference type="EMBL" id="FMUE01000024">
    <property type="protein sequence ID" value="SCX35809.1"/>
    <property type="molecule type" value="Genomic_DNA"/>
</dbReference>
<accession>A0A1R3U2Z1</accession>
<dbReference type="RefSeq" id="WP_159442818.1">
    <property type="nucleotide sequence ID" value="NZ_FMUE01000024.1"/>
</dbReference>
<reference evidence="3" key="1">
    <citation type="submission" date="2016-10" db="EMBL/GenBank/DDBJ databases">
        <authorList>
            <person name="Wibberg D."/>
        </authorList>
    </citation>
    <scope>NUCLEOTIDE SEQUENCE [LARGE SCALE GENOMIC DNA]</scope>
</reference>
<protein>
    <submittedName>
        <fullName evidence="2">Uncharacterized protein</fullName>
    </submittedName>
</protein>
<dbReference type="AlphaFoldDB" id="A0A1R3U2Z1"/>